<feature type="domain" description="G-protein coupled receptors family 1 profile" evidence="7">
    <location>
        <begin position="622"/>
        <end position="842"/>
    </location>
</feature>
<feature type="transmembrane region" description="Helical" evidence="6">
    <location>
        <begin position="726"/>
        <end position="746"/>
    </location>
</feature>
<sequence length="842" mass="95377">MGLMSIYKEYGLAEIAVTIVQSILVIVNLAGNSLVCFIVLRNQCMRTSINCLLMNLAIADITIATFLLPRYVLVHTFTHPDGVAGKVLCRLLTGGNVAWIGGGASVFTLVAVATERYFAALHPFGKKGNFGARRVKMTIACSWIFGIVITFPMFLARNFDKELDWCVYTWSEEWMGKAYSMVWFLFTGFFPVIFMIVLYSQVVYTLWFTRSKPRGRHHCVQQGVLKVRKRVTLMVITVSIIFGVTWLADTFNFVLYYYKPSFNQLTYAATSILVLFNSAINPILYALINQRFKEKMKGILSGKCRAEPEGMFSVKKREKVEIAVISFHQSQLTDERICLTVLLPFSIEQAVEKRRIRIHKATFQEAMDFIYREQGPAEIAVTTVQSLLIIVNITGNSFVCLIIVKNKDMRTAINYLLMNLAIADITVATFLLPRYVFVHTFTHPDGVAGNVLCRLLTGGNVAWIGGGTSVFTLVAVATERYFAALHPFEKKGKFSARRIKGVLKVRKRVTSMVITVSIIFGVTWLADSFNWVLYYYKPSFNQLTYAATSILVLFNSAINPILYALINQRFKEKMKGILSGKCRAEPDGIFSEAMDFIYKEQGPAEIAVTTVQSLLIIVNITGNSFVCLIIVKNKDMRTSINYLLMNLAIADMTVATFLAPRYIFIHTFIHPDGVAGNILCRLLTGGNFAWVGAGASVFILVTIATERYFAVIYPFENKGKLSSRKLKITIACSWIFGIVIAFPLFLSRNFDKEKDWCVSTWSEEWMGKAYSMVWFLFTSFFPVTFMIALYSQVVYTLWFTRSKPRGNQHCVQQGVLKVPIQRENERNIKMQVPSRTKRDVFC</sequence>
<feature type="transmembrane region" description="Helical" evidence="6">
    <location>
        <begin position="15"/>
        <end position="40"/>
    </location>
</feature>
<feature type="domain" description="G-protein coupled receptors family 1 profile" evidence="7">
    <location>
        <begin position="395"/>
        <end position="522"/>
    </location>
</feature>
<dbReference type="InterPro" id="IPR000276">
    <property type="entry name" value="GPCR_Rhodpsn"/>
</dbReference>
<comment type="subcellular location">
    <subcellularLocation>
        <location evidence="1">Membrane</location>
    </subcellularLocation>
</comment>
<feature type="transmembrane region" description="Helical" evidence="6">
    <location>
        <begin position="546"/>
        <end position="566"/>
    </location>
</feature>
<feature type="transmembrane region" description="Helical" evidence="6">
    <location>
        <begin position="415"/>
        <end position="437"/>
    </location>
</feature>
<comment type="similarity">
    <text evidence="5">Belongs to the G-protein coupled receptor 1 family.</text>
</comment>
<dbReference type="Pfam" id="PF00001">
    <property type="entry name" value="7tm_1"/>
    <property type="match status" value="3"/>
</dbReference>
<evidence type="ECO:0000256" key="1">
    <source>
        <dbReference type="ARBA" id="ARBA00004370"/>
    </source>
</evidence>
<feature type="transmembrane region" description="Helical" evidence="6">
    <location>
        <begin position="181"/>
        <end position="209"/>
    </location>
</feature>
<keyword evidence="9" id="KW-1185">Reference proteome</keyword>
<dbReference type="SUPFAM" id="SSF81321">
    <property type="entry name" value="Family A G protein-coupled receptor-like"/>
    <property type="match status" value="3"/>
</dbReference>
<dbReference type="InterPro" id="IPR017452">
    <property type="entry name" value="GPCR_Rhodpsn_7TM"/>
</dbReference>
<reference evidence="8 9" key="1">
    <citation type="submission" date="2022-05" db="EMBL/GenBank/DDBJ databases">
        <authorList>
            <consortium name="Genoscope - CEA"/>
            <person name="William W."/>
        </authorList>
    </citation>
    <scope>NUCLEOTIDE SEQUENCE [LARGE SCALE GENOMIC DNA]</scope>
</reference>
<dbReference type="PANTHER" id="PTHR45698">
    <property type="entry name" value="TRACE AMINE-ASSOCIATED RECEPTOR 19N-RELATED"/>
    <property type="match status" value="1"/>
</dbReference>
<dbReference type="PROSITE" id="PS00237">
    <property type="entry name" value="G_PROTEIN_RECEP_F1_1"/>
    <property type="match status" value="1"/>
</dbReference>
<evidence type="ECO:0000259" key="7">
    <source>
        <dbReference type="PROSITE" id="PS50262"/>
    </source>
</evidence>
<keyword evidence="2 5" id="KW-0812">Transmembrane</keyword>
<dbReference type="EMBL" id="CALNXK010000012">
    <property type="protein sequence ID" value="CAH3044199.1"/>
    <property type="molecule type" value="Genomic_DNA"/>
</dbReference>
<dbReference type="SMART" id="SM01381">
    <property type="entry name" value="7TM_GPCR_Srsx"/>
    <property type="match status" value="1"/>
</dbReference>
<dbReference type="PRINTS" id="PR00237">
    <property type="entry name" value="GPCRRHODOPSN"/>
</dbReference>
<feature type="transmembrane region" description="Helical" evidence="6">
    <location>
        <begin position="772"/>
        <end position="798"/>
    </location>
</feature>
<evidence type="ECO:0000256" key="6">
    <source>
        <dbReference type="SAM" id="Phobius"/>
    </source>
</evidence>
<dbReference type="CDD" id="cd00637">
    <property type="entry name" value="7tm_classA_rhodopsin-like"/>
    <property type="match status" value="3"/>
</dbReference>
<evidence type="ECO:0000256" key="5">
    <source>
        <dbReference type="RuleBase" id="RU000688"/>
    </source>
</evidence>
<name>A0ABN8NBZ8_9CNID</name>
<comment type="caution">
    <text evidence="8">The sequence shown here is derived from an EMBL/GenBank/DDBJ whole genome shotgun (WGS) entry which is preliminary data.</text>
</comment>
<evidence type="ECO:0000256" key="4">
    <source>
        <dbReference type="ARBA" id="ARBA00023136"/>
    </source>
</evidence>
<organism evidence="8 9">
    <name type="scientific">Porites lobata</name>
    <dbReference type="NCBI Taxonomy" id="104759"/>
    <lineage>
        <taxon>Eukaryota</taxon>
        <taxon>Metazoa</taxon>
        <taxon>Cnidaria</taxon>
        <taxon>Anthozoa</taxon>
        <taxon>Hexacorallia</taxon>
        <taxon>Scleractinia</taxon>
        <taxon>Fungiina</taxon>
        <taxon>Poritidae</taxon>
        <taxon>Porites</taxon>
    </lineage>
</organism>
<evidence type="ECO:0000256" key="3">
    <source>
        <dbReference type="ARBA" id="ARBA00022989"/>
    </source>
</evidence>
<gene>
    <name evidence="8" type="ORF">PLOB_00004757</name>
</gene>
<keyword evidence="5" id="KW-0297">G-protein coupled receptor</keyword>
<keyword evidence="5" id="KW-0675">Receptor</keyword>
<evidence type="ECO:0000313" key="8">
    <source>
        <dbReference type="EMBL" id="CAH3044199.1"/>
    </source>
</evidence>
<feature type="transmembrane region" description="Helical" evidence="6">
    <location>
        <begin position="230"/>
        <end position="248"/>
    </location>
</feature>
<keyword evidence="5" id="KW-0807">Transducer</keyword>
<evidence type="ECO:0000313" key="9">
    <source>
        <dbReference type="Proteomes" id="UP001159405"/>
    </source>
</evidence>
<feature type="transmembrane region" description="Helical" evidence="6">
    <location>
        <begin position="685"/>
        <end position="705"/>
    </location>
</feature>
<dbReference type="PROSITE" id="PS50262">
    <property type="entry name" value="G_PROTEIN_RECEP_F1_2"/>
    <property type="match status" value="3"/>
</dbReference>
<feature type="transmembrane region" description="Helical" evidence="6">
    <location>
        <begin position="642"/>
        <end position="665"/>
    </location>
</feature>
<feature type="transmembrane region" description="Helical" evidence="6">
    <location>
        <begin position="52"/>
        <end position="73"/>
    </location>
</feature>
<dbReference type="Proteomes" id="UP001159405">
    <property type="component" value="Unassembled WGS sequence"/>
</dbReference>
<dbReference type="Gene3D" id="1.20.1070.10">
    <property type="entry name" value="Rhodopsin 7-helix transmembrane proteins"/>
    <property type="match status" value="4"/>
</dbReference>
<proteinExistence type="inferred from homology"/>
<feature type="transmembrane region" description="Helical" evidence="6">
    <location>
        <begin position="509"/>
        <end position="526"/>
    </location>
</feature>
<feature type="transmembrane region" description="Helical" evidence="6">
    <location>
        <begin position="461"/>
        <end position="488"/>
    </location>
</feature>
<dbReference type="PANTHER" id="PTHR45698:SF1">
    <property type="entry name" value="TRACE AMINE-ASSOCIATED RECEPTOR 13C-LIKE"/>
    <property type="match status" value="1"/>
</dbReference>
<keyword evidence="4 6" id="KW-0472">Membrane</keyword>
<feature type="domain" description="G-protein coupled receptors family 1 profile" evidence="7">
    <location>
        <begin position="31"/>
        <end position="285"/>
    </location>
</feature>
<feature type="transmembrane region" description="Helical" evidence="6">
    <location>
        <begin position="268"/>
        <end position="288"/>
    </location>
</feature>
<feature type="transmembrane region" description="Helical" evidence="6">
    <location>
        <begin position="93"/>
        <end position="114"/>
    </location>
</feature>
<keyword evidence="3 6" id="KW-1133">Transmembrane helix</keyword>
<feature type="transmembrane region" description="Helical" evidence="6">
    <location>
        <begin position="135"/>
        <end position="155"/>
    </location>
</feature>
<accession>A0ABN8NBZ8</accession>
<evidence type="ECO:0000256" key="2">
    <source>
        <dbReference type="ARBA" id="ARBA00022692"/>
    </source>
</evidence>
<protein>
    <recommendedName>
        <fullName evidence="7">G-protein coupled receptors family 1 profile domain-containing protein</fullName>
    </recommendedName>
</protein>